<accession>A0A2Z7B703</accession>
<evidence type="ECO:0000256" key="1">
    <source>
        <dbReference type="SAM" id="MobiDB-lite"/>
    </source>
</evidence>
<dbReference type="Proteomes" id="UP000250235">
    <property type="component" value="Unassembled WGS sequence"/>
</dbReference>
<name>A0A2Z7B703_9LAMI</name>
<evidence type="ECO:0000313" key="2">
    <source>
        <dbReference type="EMBL" id="KZV29786.1"/>
    </source>
</evidence>
<keyword evidence="3" id="KW-1185">Reference proteome</keyword>
<dbReference type="EMBL" id="KV009084">
    <property type="protein sequence ID" value="KZV29786.1"/>
    <property type="molecule type" value="Genomic_DNA"/>
</dbReference>
<feature type="region of interest" description="Disordered" evidence="1">
    <location>
        <begin position="97"/>
        <end position="130"/>
    </location>
</feature>
<sequence>MFEGTYCWRNGGSGFRSQGAAEEFKILHREWSIHNNKSNKTSIGCFRTVPCWHLGAWLRPISRGNWHFNGWRLSFSESGPRLESRLLRQSALENVMNLSRTESPRRGGRNKSNHEGGGTRRRRVERGGGRGVVEGGRRLLLGFVMQELYPM</sequence>
<dbReference type="AlphaFoldDB" id="A0A2Z7B703"/>
<protein>
    <submittedName>
        <fullName evidence="2">Uncharacterized protein</fullName>
    </submittedName>
</protein>
<organism evidence="2 3">
    <name type="scientific">Dorcoceras hygrometricum</name>
    <dbReference type="NCBI Taxonomy" id="472368"/>
    <lineage>
        <taxon>Eukaryota</taxon>
        <taxon>Viridiplantae</taxon>
        <taxon>Streptophyta</taxon>
        <taxon>Embryophyta</taxon>
        <taxon>Tracheophyta</taxon>
        <taxon>Spermatophyta</taxon>
        <taxon>Magnoliopsida</taxon>
        <taxon>eudicotyledons</taxon>
        <taxon>Gunneridae</taxon>
        <taxon>Pentapetalae</taxon>
        <taxon>asterids</taxon>
        <taxon>lamiids</taxon>
        <taxon>Lamiales</taxon>
        <taxon>Gesneriaceae</taxon>
        <taxon>Didymocarpoideae</taxon>
        <taxon>Trichosporeae</taxon>
        <taxon>Loxocarpinae</taxon>
        <taxon>Dorcoceras</taxon>
    </lineage>
</organism>
<evidence type="ECO:0000313" key="3">
    <source>
        <dbReference type="Proteomes" id="UP000250235"/>
    </source>
</evidence>
<reference evidence="2 3" key="1">
    <citation type="journal article" date="2015" name="Proc. Natl. Acad. Sci. U.S.A.">
        <title>The resurrection genome of Boea hygrometrica: A blueprint for survival of dehydration.</title>
        <authorList>
            <person name="Xiao L."/>
            <person name="Yang G."/>
            <person name="Zhang L."/>
            <person name="Yang X."/>
            <person name="Zhao S."/>
            <person name="Ji Z."/>
            <person name="Zhou Q."/>
            <person name="Hu M."/>
            <person name="Wang Y."/>
            <person name="Chen M."/>
            <person name="Xu Y."/>
            <person name="Jin H."/>
            <person name="Xiao X."/>
            <person name="Hu G."/>
            <person name="Bao F."/>
            <person name="Hu Y."/>
            <person name="Wan P."/>
            <person name="Li L."/>
            <person name="Deng X."/>
            <person name="Kuang T."/>
            <person name="Xiang C."/>
            <person name="Zhu J.K."/>
            <person name="Oliver M.J."/>
            <person name="He Y."/>
        </authorList>
    </citation>
    <scope>NUCLEOTIDE SEQUENCE [LARGE SCALE GENOMIC DNA]</scope>
    <source>
        <strain evidence="3">cv. XS01</strain>
    </source>
</reference>
<proteinExistence type="predicted"/>
<gene>
    <name evidence="2" type="ORF">F511_44153</name>
</gene>